<evidence type="ECO:0000256" key="4">
    <source>
        <dbReference type="ARBA" id="ARBA00022737"/>
    </source>
</evidence>
<dbReference type="Gene3D" id="3.30.70.20">
    <property type="match status" value="2"/>
</dbReference>
<keyword evidence="6" id="KW-0408">Iron</keyword>
<sequence>MSIYRIVQNLEKCIGCHACEVHCVVNKEITSELKICKIIPSEITLSENKPIQNFFFVTCFHCKRPLCVENCPTGAMKKRKKDGIVFVDKILCVGCKNCIEACPWGIPQYDPKEGVIIKCDLCMDRLDQGLMPACVTKCTTHALNLITVKEFSETKKGKN</sequence>
<feature type="domain" description="4Fe-4S ferredoxin-type" evidence="8">
    <location>
        <begin position="48"/>
        <end position="81"/>
    </location>
</feature>
<protein>
    <submittedName>
        <fullName evidence="9">4Fe-4S dicluster domain-containing protein</fullName>
    </submittedName>
</protein>
<keyword evidence="2" id="KW-0004">4Fe-4S</keyword>
<dbReference type="PANTHER" id="PTHR43177">
    <property type="entry name" value="PROTEIN NRFC"/>
    <property type="match status" value="1"/>
</dbReference>
<dbReference type="PANTHER" id="PTHR43177:SF5">
    <property type="entry name" value="ANAEROBIC DIMETHYL SULFOXIDE REDUCTASE CHAIN B-RELATED"/>
    <property type="match status" value="1"/>
</dbReference>
<dbReference type="Pfam" id="PF13247">
    <property type="entry name" value="Fer4_11"/>
    <property type="match status" value="1"/>
</dbReference>
<feature type="domain" description="4Fe-4S ferredoxin-type" evidence="8">
    <location>
        <begin position="4"/>
        <end position="34"/>
    </location>
</feature>
<evidence type="ECO:0000256" key="3">
    <source>
        <dbReference type="ARBA" id="ARBA00022723"/>
    </source>
</evidence>
<dbReference type="InterPro" id="IPR017896">
    <property type="entry name" value="4Fe4S_Fe-S-bd"/>
</dbReference>
<dbReference type="AlphaFoldDB" id="A0A7V5XHS8"/>
<evidence type="ECO:0000256" key="2">
    <source>
        <dbReference type="ARBA" id="ARBA00022485"/>
    </source>
</evidence>
<gene>
    <name evidence="9" type="ORF">ENM15_07560</name>
</gene>
<evidence type="ECO:0000256" key="1">
    <source>
        <dbReference type="ARBA" id="ARBA00022448"/>
    </source>
</evidence>
<evidence type="ECO:0000256" key="7">
    <source>
        <dbReference type="ARBA" id="ARBA00023014"/>
    </source>
</evidence>
<dbReference type="SUPFAM" id="SSF54862">
    <property type="entry name" value="4Fe-4S ferredoxins"/>
    <property type="match status" value="1"/>
</dbReference>
<evidence type="ECO:0000256" key="6">
    <source>
        <dbReference type="ARBA" id="ARBA00023004"/>
    </source>
</evidence>
<feature type="domain" description="4Fe-4S ferredoxin-type" evidence="8">
    <location>
        <begin position="83"/>
        <end position="112"/>
    </location>
</feature>
<dbReference type="InterPro" id="IPR017900">
    <property type="entry name" value="4Fe4S_Fe_S_CS"/>
</dbReference>
<keyword evidence="1" id="KW-0813">Transport</keyword>
<dbReference type="InterPro" id="IPR050954">
    <property type="entry name" value="ET_IronSulfur_Cluster-Binding"/>
</dbReference>
<dbReference type="PROSITE" id="PS51379">
    <property type="entry name" value="4FE4S_FER_2"/>
    <property type="match status" value="3"/>
</dbReference>
<dbReference type="PROSITE" id="PS00198">
    <property type="entry name" value="4FE4S_FER_1"/>
    <property type="match status" value="1"/>
</dbReference>
<keyword evidence="5" id="KW-0249">Electron transport</keyword>
<keyword evidence="7" id="KW-0411">Iron-sulfur</keyword>
<dbReference type="GO" id="GO:0051539">
    <property type="term" value="F:4 iron, 4 sulfur cluster binding"/>
    <property type="evidence" value="ECO:0007669"/>
    <property type="project" value="UniProtKB-KW"/>
</dbReference>
<dbReference type="EMBL" id="DRWR01000121">
    <property type="protein sequence ID" value="HHQ16652.1"/>
    <property type="molecule type" value="Genomic_DNA"/>
</dbReference>
<proteinExistence type="predicted"/>
<keyword evidence="4" id="KW-0677">Repeat</keyword>
<dbReference type="GO" id="GO:0046872">
    <property type="term" value="F:metal ion binding"/>
    <property type="evidence" value="ECO:0007669"/>
    <property type="project" value="UniProtKB-KW"/>
</dbReference>
<comment type="caution">
    <text evidence="9">The sequence shown here is derived from an EMBL/GenBank/DDBJ whole genome shotgun (WGS) entry which is preliminary data.</text>
</comment>
<evidence type="ECO:0000313" key="9">
    <source>
        <dbReference type="EMBL" id="HHQ16652.1"/>
    </source>
</evidence>
<reference evidence="9" key="1">
    <citation type="journal article" date="2020" name="mSystems">
        <title>Genome- and Community-Level Interaction Insights into Carbon Utilization and Element Cycling Functions of Hydrothermarchaeota in Hydrothermal Sediment.</title>
        <authorList>
            <person name="Zhou Z."/>
            <person name="Liu Y."/>
            <person name="Xu W."/>
            <person name="Pan J."/>
            <person name="Luo Z.H."/>
            <person name="Li M."/>
        </authorList>
    </citation>
    <scope>NUCLEOTIDE SEQUENCE [LARGE SCALE GENOMIC DNA]</scope>
    <source>
        <strain evidence="9">SpSt-106</strain>
    </source>
</reference>
<organism evidence="9">
    <name type="scientific">Thermodesulfobacterium geofontis</name>
    <dbReference type="NCBI Taxonomy" id="1295609"/>
    <lineage>
        <taxon>Bacteria</taxon>
        <taxon>Pseudomonadati</taxon>
        <taxon>Thermodesulfobacteriota</taxon>
        <taxon>Thermodesulfobacteria</taxon>
        <taxon>Thermodesulfobacteriales</taxon>
        <taxon>Thermodesulfobacteriaceae</taxon>
        <taxon>Thermodesulfobacterium</taxon>
    </lineage>
</organism>
<keyword evidence="3" id="KW-0479">Metal-binding</keyword>
<accession>A0A7V5XHS8</accession>
<evidence type="ECO:0000256" key="5">
    <source>
        <dbReference type="ARBA" id="ARBA00022982"/>
    </source>
</evidence>
<evidence type="ECO:0000259" key="8">
    <source>
        <dbReference type="PROSITE" id="PS51379"/>
    </source>
</evidence>
<name>A0A7V5XHS8_9BACT</name>